<evidence type="ECO:0000256" key="6">
    <source>
        <dbReference type="ARBA" id="ARBA00023187"/>
    </source>
</evidence>
<evidence type="ECO:0000256" key="4">
    <source>
        <dbReference type="ARBA" id="ARBA00022490"/>
    </source>
</evidence>
<keyword evidence="6" id="KW-0508">mRNA splicing</keyword>
<dbReference type="PANTHER" id="PTHR12786">
    <property type="entry name" value="SPLICING FACTOR SF3A-RELATED"/>
    <property type="match status" value="1"/>
</dbReference>
<feature type="region of interest" description="Disordered" evidence="9">
    <location>
        <begin position="198"/>
        <end position="288"/>
    </location>
</feature>
<evidence type="ECO:0000259" key="10">
    <source>
        <dbReference type="Pfam" id="PF13019"/>
    </source>
</evidence>
<gene>
    <name evidence="12" type="ORF">BZA70DRAFT_295717</name>
</gene>
<evidence type="ECO:0000313" key="13">
    <source>
        <dbReference type="Proteomes" id="UP001498771"/>
    </source>
</evidence>
<feature type="compositionally biased region" description="Basic and acidic residues" evidence="9">
    <location>
        <begin position="232"/>
        <end position="257"/>
    </location>
</feature>
<accession>A0ABR1F5Y2</accession>
<keyword evidence="4" id="KW-0963">Cytoplasm</keyword>
<dbReference type="Pfam" id="PF22782">
    <property type="entry name" value="SDE2"/>
    <property type="match status" value="1"/>
</dbReference>
<comment type="caution">
    <text evidence="12">The sequence shown here is derived from an EMBL/GenBank/DDBJ whole genome shotgun (WGS) entry which is preliminary data.</text>
</comment>
<dbReference type="PANTHER" id="PTHR12786:SF1">
    <property type="entry name" value="SPLICING REGULATOR SDE2"/>
    <property type="match status" value="1"/>
</dbReference>
<name>A0ABR1F5Y2_9ASCO</name>
<dbReference type="InterPro" id="IPR024974">
    <property type="entry name" value="Sde2_N"/>
</dbReference>
<feature type="compositionally biased region" description="Acidic residues" evidence="9">
    <location>
        <begin position="275"/>
        <end position="288"/>
    </location>
</feature>
<evidence type="ECO:0000313" key="12">
    <source>
        <dbReference type="EMBL" id="KAK7205254.1"/>
    </source>
</evidence>
<dbReference type="Proteomes" id="UP001498771">
    <property type="component" value="Unassembled WGS sequence"/>
</dbReference>
<dbReference type="GeneID" id="90040010"/>
<evidence type="ECO:0000256" key="2">
    <source>
        <dbReference type="ARBA" id="ARBA00004496"/>
    </source>
</evidence>
<dbReference type="InterPro" id="IPR051421">
    <property type="entry name" value="RNA_Proc_DNA_Dmg_Regulator"/>
</dbReference>
<dbReference type="Pfam" id="PF13019">
    <property type="entry name" value="Sde2_N_Ubi_yeast"/>
    <property type="match status" value="1"/>
</dbReference>
<keyword evidence="5" id="KW-0507">mRNA processing</keyword>
<sequence length="288" mass="31908">MNAVEVYVSSIPGLPDLQFVPVLGSTSVKSLLEQITAHLPQSVASNSYISYASGRPLKSDDARTLSQIASLSSSLLPYVSLRINARLNGGKGGFGSQLRAQGGKMAAKRRRIKDDEASKDRFRNLDGRRMKSVRQAKDLALYLETAPARIKEAAKQKKERLLALANAEPSTVRYDDTQFLDESEELLDDLKRIVGESFHFSRDDSDSEGDDDSEMDEEEYEEEEEGAEQAVDEGKDTRDGTAERSDSDERSSNELERISTSGSSRSRIPKMTAFFEDDEGSEDDSEDD</sequence>
<evidence type="ECO:0000256" key="1">
    <source>
        <dbReference type="ARBA" id="ARBA00004123"/>
    </source>
</evidence>
<reference evidence="12 13" key="1">
    <citation type="submission" date="2024-03" db="EMBL/GenBank/DDBJ databases">
        <title>Genome-scale model development and genomic sequencing of the oleaginous clade Lipomyces.</title>
        <authorList>
            <consortium name="Lawrence Berkeley National Laboratory"/>
            <person name="Czajka J.J."/>
            <person name="Han Y."/>
            <person name="Kim J."/>
            <person name="Mondo S.J."/>
            <person name="Hofstad B.A."/>
            <person name="Robles A."/>
            <person name="Haridas S."/>
            <person name="Riley R."/>
            <person name="LaButti K."/>
            <person name="Pangilinan J."/>
            <person name="Andreopoulos W."/>
            <person name="Lipzen A."/>
            <person name="Yan J."/>
            <person name="Wang M."/>
            <person name="Ng V."/>
            <person name="Grigoriev I.V."/>
            <person name="Spatafora J.W."/>
            <person name="Magnuson J.K."/>
            <person name="Baker S.E."/>
            <person name="Pomraning K.R."/>
        </authorList>
    </citation>
    <scope>NUCLEOTIDE SEQUENCE [LARGE SCALE GENOMIC DNA]</scope>
    <source>
        <strain evidence="12 13">Phaff 52-87</strain>
    </source>
</reference>
<keyword evidence="13" id="KW-1185">Reference proteome</keyword>
<dbReference type="EMBL" id="JBBJBU010000006">
    <property type="protein sequence ID" value="KAK7205254.1"/>
    <property type="molecule type" value="Genomic_DNA"/>
</dbReference>
<keyword evidence="7" id="KW-0539">Nucleus</keyword>
<evidence type="ECO:0000256" key="3">
    <source>
        <dbReference type="ARBA" id="ARBA00008726"/>
    </source>
</evidence>
<comment type="similarity">
    <text evidence="3">Belongs to the SDE2 family.</text>
</comment>
<evidence type="ECO:0000256" key="8">
    <source>
        <dbReference type="ARBA" id="ARBA00023306"/>
    </source>
</evidence>
<comment type="subcellular location">
    <subcellularLocation>
        <location evidence="2">Cytoplasm</location>
    </subcellularLocation>
    <subcellularLocation>
        <location evidence="1">Nucleus</location>
    </subcellularLocation>
</comment>
<feature type="domain" description="SDE2-like" evidence="11">
    <location>
        <begin position="89"/>
        <end position="194"/>
    </location>
</feature>
<proteinExistence type="inferred from homology"/>
<evidence type="ECO:0000256" key="7">
    <source>
        <dbReference type="ARBA" id="ARBA00023242"/>
    </source>
</evidence>
<evidence type="ECO:0000256" key="9">
    <source>
        <dbReference type="SAM" id="MobiDB-lite"/>
    </source>
</evidence>
<feature type="domain" description="Sde2 ubiquitin" evidence="10">
    <location>
        <begin position="5"/>
        <end position="87"/>
    </location>
</feature>
<feature type="compositionally biased region" description="Acidic residues" evidence="9">
    <location>
        <begin position="205"/>
        <end position="231"/>
    </location>
</feature>
<dbReference type="InterPro" id="IPR053822">
    <property type="entry name" value="SDE2-like_dom"/>
</dbReference>
<protein>
    <submittedName>
        <fullName evidence="12">Telomere stability and silencing-domain-containing protein</fullName>
    </submittedName>
</protein>
<dbReference type="RefSeq" id="XP_064768287.1">
    <property type="nucleotide sequence ID" value="XM_064914498.1"/>
</dbReference>
<organism evidence="12 13">
    <name type="scientific">Myxozyma melibiosi</name>
    <dbReference type="NCBI Taxonomy" id="54550"/>
    <lineage>
        <taxon>Eukaryota</taxon>
        <taxon>Fungi</taxon>
        <taxon>Dikarya</taxon>
        <taxon>Ascomycota</taxon>
        <taxon>Saccharomycotina</taxon>
        <taxon>Lipomycetes</taxon>
        <taxon>Lipomycetales</taxon>
        <taxon>Lipomycetaceae</taxon>
        <taxon>Myxozyma</taxon>
    </lineage>
</organism>
<evidence type="ECO:0000256" key="5">
    <source>
        <dbReference type="ARBA" id="ARBA00022664"/>
    </source>
</evidence>
<keyword evidence="8" id="KW-0131">Cell cycle</keyword>
<evidence type="ECO:0000259" key="11">
    <source>
        <dbReference type="Pfam" id="PF22782"/>
    </source>
</evidence>